<evidence type="ECO:0000256" key="1">
    <source>
        <dbReference type="SAM" id="MobiDB-lite"/>
    </source>
</evidence>
<feature type="region of interest" description="Disordered" evidence="1">
    <location>
        <begin position="1"/>
        <end position="64"/>
    </location>
</feature>
<comment type="caution">
    <text evidence="2">The sequence shown here is derived from an EMBL/GenBank/DDBJ whole genome shotgun (WGS) entry which is preliminary data.</text>
</comment>
<gene>
    <name evidence="2" type="ORF">DYB30_012277</name>
</gene>
<feature type="compositionally biased region" description="Basic and acidic residues" evidence="1">
    <location>
        <begin position="21"/>
        <end position="64"/>
    </location>
</feature>
<dbReference type="AlphaFoldDB" id="A0A397E9A0"/>
<name>A0A397E9A0_APHAT</name>
<organism evidence="2 3">
    <name type="scientific">Aphanomyces astaci</name>
    <name type="common">Crayfish plague agent</name>
    <dbReference type="NCBI Taxonomy" id="112090"/>
    <lineage>
        <taxon>Eukaryota</taxon>
        <taxon>Sar</taxon>
        <taxon>Stramenopiles</taxon>
        <taxon>Oomycota</taxon>
        <taxon>Saprolegniomycetes</taxon>
        <taxon>Saprolegniales</taxon>
        <taxon>Verrucalvaceae</taxon>
        <taxon>Aphanomyces</taxon>
    </lineage>
</organism>
<sequence length="162" mass="17953">MVAAPDPSGGETATQRRRRQREASVQRRFQVYEDRVSRNRNGRNDRPYYDDRRNDRPYYSDRRNADYSFFGRDSRGGGRPRFHHHKGGWDMPIIVDDAIVVKDATSAASPEAGAVSVPSQIAEVDAVPAPEEFAQVVAPPLQVDVLAAGDDELVVATLEGGN</sequence>
<dbReference type="VEuPathDB" id="FungiDB:H257_15230"/>
<accession>A0A397E9A0</accession>
<dbReference type="EMBL" id="QUTD01002705">
    <property type="protein sequence ID" value="RHY75308.1"/>
    <property type="molecule type" value="Genomic_DNA"/>
</dbReference>
<dbReference type="Proteomes" id="UP000266643">
    <property type="component" value="Unassembled WGS sequence"/>
</dbReference>
<protein>
    <submittedName>
        <fullName evidence="2">Uncharacterized protein</fullName>
    </submittedName>
</protein>
<reference evidence="2 3" key="1">
    <citation type="submission" date="2018-08" db="EMBL/GenBank/DDBJ databases">
        <title>Aphanomyces genome sequencing and annotation.</title>
        <authorList>
            <person name="Minardi D."/>
            <person name="Oidtmann B."/>
            <person name="Van Der Giezen M."/>
            <person name="Studholme D.J."/>
        </authorList>
    </citation>
    <scope>NUCLEOTIDE SEQUENCE [LARGE SCALE GENOMIC DNA]</scope>
    <source>
        <strain evidence="2 3">D2</strain>
    </source>
</reference>
<evidence type="ECO:0000313" key="2">
    <source>
        <dbReference type="EMBL" id="RHY75308.1"/>
    </source>
</evidence>
<evidence type="ECO:0000313" key="3">
    <source>
        <dbReference type="Proteomes" id="UP000266643"/>
    </source>
</evidence>
<proteinExistence type="predicted"/>